<dbReference type="InterPro" id="IPR023187">
    <property type="entry name" value="Tscrpt_reg_MarR-type_CS"/>
</dbReference>
<protein>
    <submittedName>
        <fullName evidence="5">Transcriptional regulator</fullName>
    </submittedName>
</protein>
<dbReference type="InterPro" id="IPR000835">
    <property type="entry name" value="HTH_MarR-typ"/>
</dbReference>
<organism evidence="5 6">
    <name type="scientific">Thioclava dalianensis</name>
    <dbReference type="NCBI Taxonomy" id="1185766"/>
    <lineage>
        <taxon>Bacteria</taxon>
        <taxon>Pseudomonadati</taxon>
        <taxon>Pseudomonadota</taxon>
        <taxon>Alphaproteobacteria</taxon>
        <taxon>Rhodobacterales</taxon>
        <taxon>Paracoccaceae</taxon>
        <taxon>Thioclava</taxon>
    </lineage>
</organism>
<dbReference type="GO" id="GO:0003700">
    <property type="term" value="F:DNA-binding transcription factor activity"/>
    <property type="evidence" value="ECO:0007669"/>
    <property type="project" value="InterPro"/>
</dbReference>
<evidence type="ECO:0000313" key="5">
    <source>
        <dbReference type="EMBL" id="KEP71722.1"/>
    </source>
</evidence>
<dbReference type="PANTHER" id="PTHR33164">
    <property type="entry name" value="TRANSCRIPTIONAL REGULATOR, MARR FAMILY"/>
    <property type="match status" value="1"/>
</dbReference>
<dbReference type="GO" id="GO:0003677">
    <property type="term" value="F:DNA binding"/>
    <property type="evidence" value="ECO:0007669"/>
    <property type="project" value="UniProtKB-KW"/>
</dbReference>
<evidence type="ECO:0000256" key="1">
    <source>
        <dbReference type="ARBA" id="ARBA00023015"/>
    </source>
</evidence>
<keyword evidence="2" id="KW-0238">DNA-binding</keyword>
<comment type="caution">
    <text evidence="5">The sequence shown here is derived from an EMBL/GenBank/DDBJ whole genome shotgun (WGS) entry which is preliminary data.</text>
</comment>
<keyword evidence="6" id="KW-1185">Reference proteome</keyword>
<gene>
    <name evidence="5" type="ORF">DL1_01570</name>
</gene>
<dbReference type="STRING" id="1185766.SAMN05216224_10572"/>
<evidence type="ECO:0000259" key="4">
    <source>
        <dbReference type="PROSITE" id="PS50995"/>
    </source>
</evidence>
<reference evidence="5 6" key="1">
    <citation type="submission" date="2014-03" db="EMBL/GenBank/DDBJ databases">
        <title>The draft genome sequence of Thioclava dalianensis DLFJ1-1.</title>
        <authorList>
            <person name="Lai Q."/>
            <person name="Shao Z."/>
        </authorList>
    </citation>
    <scope>NUCLEOTIDE SEQUENCE [LARGE SCALE GENOMIC DNA]</scope>
    <source>
        <strain evidence="5 6">DLFJ1-1</strain>
    </source>
</reference>
<dbReference type="InterPro" id="IPR036390">
    <property type="entry name" value="WH_DNA-bd_sf"/>
</dbReference>
<keyword evidence="1" id="KW-0805">Transcription regulation</keyword>
<accession>A0A074UAK3</accession>
<dbReference type="PANTHER" id="PTHR33164:SF57">
    <property type="entry name" value="MARR-FAMILY TRANSCRIPTIONAL REGULATOR"/>
    <property type="match status" value="1"/>
</dbReference>
<dbReference type="RefSeq" id="WP_051693231.1">
    <property type="nucleotide sequence ID" value="NZ_FOVB01000005.1"/>
</dbReference>
<evidence type="ECO:0000313" key="6">
    <source>
        <dbReference type="Proteomes" id="UP000027725"/>
    </source>
</evidence>
<dbReference type="SUPFAM" id="SSF46785">
    <property type="entry name" value="Winged helix' DNA-binding domain"/>
    <property type="match status" value="1"/>
</dbReference>
<dbReference type="Gene3D" id="1.10.10.10">
    <property type="entry name" value="Winged helix-like DNA-binding domain superfamily/Winged helix DNA-binding domain"/>
    <property type="match status" value="1"/>
</dbReference>
<proteinExistence type="predicted"/>
<dbReference type="EMBL" id="JHEH01000001">
    <property type="protein sequence ID" value="KEP71722.1"/>
    <property type="molecule type" value="Genomic_DNA"/>
</dbReference>
<dbReference type="Pfam" id="PF12802">
    <property type="entry name" value="MarR_2"/>
    <property type="match status" value="1"/>
</dbReference>
<dbReference type="OrthoDB" id="8906692at2"/>
<dbReference type="InterPro" id="IPR039422">
    <property type="entry name" value="MarR/SlyA-like"/>
</dbReference>
<dbReference type="GO" id="GO:0006950">
    <property type="term" value="P:response to stress"/>
    <property type="evidence" value="ECO:0007669"/>
    <property type="project" value="TreeGrafter"/>
</dbReference>
<dbReference type="Proteomes" id="UP000027725">
    <property type="component" value="Unassembled WGS sequence"/>
</dbReference>
<dbReference type="InterPro" id="IPR036388">
    <property type="entry name" value="WH-like_DNA-bd_sf"/>
</dbReference>
<evidence type="ECO:0000256" key="2">
    <source>
        <dbReference type="ARBA" id="ARBA00023125"/>
    </source>
</evidence>
<dbReference type="SMART" id="SM00347">
    <property type="entry name" value="HTH_MARR"/>
    <property type="match status" value="1"/>
</dbReference>
<dbReference type="PROSITE" id="PS50995">
    <property type="entry name" value="HTH_MARR_2"/>
    <property type="match status" value="1"/>
</dbReference>
<name>A0A074UAK3_9RHOB</name>
<dbReference type="eggNOG" id="COG1846">
    <property type="taxonomic scope" value="Bacteria"/>
</dbReference>
<dbReference type="AlphaFoldDB" id="A0A074UAK3"/>
<keyword evidence="3" id="KW-0804">Transcription</keyword>
<sequence length="160" mass="18087">MKLEEFFPYRLAIAADAFSRNLQDVYAREYGLTREEWRLMSILDGVGRISSLDIARRTTLDKVQVSRAAARLEAKGLIIRHIPDSDRRLREYECTPQGREMYQEARGKVNARAQSMLEALPPGGRAALETGVNALIETMRLDIETRAQSAPPSEARPPRS</sequence>
<feature type="domain" description="HTH marR-type" evidence="4">
    <location>
        <begin position="1"/>
        <end position="137"/>
    </location>
</feature>
<evidence type="ECO:0000256" key="3">
    <source>
        <dbReference type="ARBA" id="ARBA00023163"/>
    </source>
</evidence>
<dbReference type="PROSITE" id="PS01117">
    <property type="entry name" value="HTH_MARR_1"/>
    <property type="match status" value="1"/>
</dbReference>